<sequence length="177" mass="18734">MAELQFNSANVEPQQSFDPIPKGWYDLMIEQVELKPTKAGTGSYLSLQLKVQGGEFNNRTVFDMITYSNPNAQAVEIGHRKLSALCRAVGIVELKSTDMLENRIVAGKVGIKVDKTGEYDPSNDVREYKSAAAATAPVTGNVASNTQTAANTVAGAGAASAGAAPGEEDDADAPWNQ</sequence>
<feature type="compositionally biased region" description="Acidic residues" evidence="1">
    <location>
        <begin position="166"/>
        <end position="177"/>
    </location>
</feature>
<evidence type="ECO:0000313" key="2">
    <source>
        <dbReference type="EMBL" id="XCH40879.1"/>
    </source>
</evidence>
<proteinExistence type="predicted"/>
<gene>
    <name evidence="2" type="ORF">QSPPMHGG_CDS0023</name>
</gene>
<name>A0AAU8GFV7_9CAUD</name>
<evidence type="ECO:0000256" key="1">
    <source>
        <dbReference type="SAM" id="MobiDB-lite"/>
    </source>
</evidence>
<accession>A0AAU8GFV7</accession>
<dbReference type="InterPro" id="IPR007731">
    <property type="entry name" value="DUF669"/>
</dbReference>
<feature type="region of interest" description="Disordered" evidence="1">
    <location>
        <begin position="156"/>
        <end position="177"/>
    </location>
</feature>
<dbReference type="EMBL" id="PP856725">
    <property type="protein sequence ID" value="XCH40879.1"/>
    <property type="molecule type" value="Genomic_DNA"/>
</dbReference>
<organism evidence="2">
    <name type="scientific">Salmonella phage vB_SEnST11_KE26</name>
    <dbReference type="NCBI Taxonomy" id="3161177"/>
    <lineage>
        <taxon>Viruses</taxon>
        <taxon>Duplodnaviria</taxon>
        <taxon>Heunggongvirae</taxon>
        <taxon>Uroviricota</taxon>
        <taxon>Caudoviricetes</taxon>
        <taxon>Rosemountvirus</taxon>
    </lineage>
</organism>
<feature type="compositionally biased region" description="Low complexity" evidence="1">
    <location>
        <begin position="156"/>
        <end position="165"/>
    </location>
</feature>
<protein>
    <submittedName>
        <fullName evidence="2">Single strand DNA binding protein</fullName>
    </submittedName>
</protein>
<dbReference type="Pfam" id="PF05037">
    <property type="entry name" value="DUF669"/>
    <property type="match status" value="1"/>
</dbReference>
<reference evidence="2" key="1">
    <citation type="submission" date="2024-05" db="EMBL/GenBank/DDBJ databases">
        <authorList>
            <person name="Mugo M.M."/>
            <person name="Musyoki A.M."/>
            <person name="Makumi A.M."/>
            <person name="Mutai I."/>
            <person name="Drechsel O."/>
            <person name="Kering K.K."/>
            <person name="Muturi P."/>
            <person name="Mbae C.K."/>
            <person name="Kariuki S.M."/>
        </authorList>
    </citation>
    <scope>NUCLEOTIDE SEQUENCE</scope>
</reference>